<proteinExistence type="predicted"/>
<organism evidence="2 3">
    <name type="scientific">Trichinella spiralis</name>
    <name type="common">Trichina worm</name>
    <dbReference type="NCBI Taxonomy" id="6334"/>
    <lineage>
        <taxon>Eukaryota</taxon>
        <taxon>Metazoa</taxon>
        <taxon>Ecdysozoa</taxon>
        <taxon>Nematoda</taxon>
        <taxon>Enoplea</taxon>
        <taxon>Dorylaimia</taxon>
        <taxon>Trichinellida</taxon>
        <taxon>Trichinellidae</taxon>
        <taxon>Trichinella</taxon>
    </lineage>
</organism>
<gene>
    <name evidence="2" type="ORF">T01_10194</name>
</gene>
<accession>A0A0V1BS33</accession>
<feature type="region of interest" description="Disordered" evidence="1">
    <location>
        <begin position="40"/>
        <end position="71"/>
    </location>
</feature>
<evidence type="ECO:0000256" key="1">
    <source>
        <dbReference type="SAM" id="MobiDB-lite"/>
    </source>
</evidence>
<name>A0A0V1BS33_TRISP</name>
<evidence type="ECO:0000313" key="3">
    <source>
        <dbReference type="Proteomes" id="UP000054776"/>
    </source>
</evidence>
<dbReference type="EMBL" id="JYDH01000014">
    <property type="protein sequence ID" value="KRY40068.1"/>
    <property type="molecule type" value="Genomic_DNA"/>
</dbReference>
<feature type="compositionally biased region" description="Basic and acidic residues" evidence="1">
    <location>
        <begin position="59"/>
        <end position="71"/>
    </location>
</feature>
<reference evidence="2 3" key="1">
    <citation type="submission" date="2015-01" db="EMBL/GenBank/DDBJ databases">
        <title>Evolution of Trichinella species and genotypes.</title>
        <authorList>
            <person name="Korhonen P.K."/>
            <person name="Edoardo P."/>
            <person name="Giuseppe L.R."/>
            <person name="Gasser R.B."/>
        </authorList>
    </citation>
    <scope>NUCLEOTIDE SEQUENCE [LARGE SCALE GENOMIC DNA]</scope>
    <source>
        <strain evidence="2">ISS3</strain>
    </source>
</reference>
<dbReference type="InParanoid" id="A0A0V1BS33"/>
<protein>
    <submittedName>
        <fullName evidence="2">Uncharacterized protein</fullName>
    </submittedName>
</protein>
<dbReference type="Proteomes" id="UP000054776">
    <property type="component" value="Unassembled WGS sequence"/>
</dbReference>
<keyword evidence="3" id="KW-1185">Reference proteome</keyword>
<sequence>MLIMKKYKLHHKLNWRGPGGRSAGPLHSVCRQRFVRRWKSEKSERGDAEQTEEELSPVEETRMQLTREEWE</sequence>
<dbReference type="AlphaFoldDB" id="A0A0V1BS33"/>
<evidence type="ECO:0000313" key="2">
    <source>
        <dbReference type="EMBL" id="KRY40068.1"/>
    </source>
</evidence>
<comment type="caution">
    <text evidence="2">The sequence shown here is derived from an EMBL/GenBank/DDBJ whole genome shotgun (WGS) entry which is preliminary data.</text>
</comment>